<evidence type="ECO:0000256" key="1">
    <source>
        <dbReference type="SAM" id="SignalP"/>
    </source>
</evidence>
<comment type="caution">
    <text evidence="2">The sequence shown here is derived from an EMBL/GenBank/DDBJ whole genome shotgun (WGS) entry which is preliminary data.</text>
</comment>
<evidence type="ECO:0000313" key="3">
    <source>
        <dbReference type="Proteomes" id="UP001597389"/>
    </source>
</evidence>
<name>A0ABW4ZES9_9BACT</name>
<proteinExistence type="predicted"/>
<feature type="signal peptide" evidence="1">
    <location>
        <begin position="1"/>
        <end position="28"/>
    </location>
</feature>
<sequence>MKKSKLKMLCSTALVAALSMAAPLYGQAGNAEASDPKFDTLQSPVVGGNTERKSWKPKDWLEAEVKFKVEMPKTYRQSFVDSVTVKWYVAVKPEGSRDVYILEKEVEHVNVPVGEDVYSSVYLSPSAIKRISGSDRASKGVIEAIGGEVIVNGTTRESNKKRYFAYGEKVGWWTKTKASRLDRVPLLNKNETPFKFLWWDRYAEIKPERR</sequence>
<dbReference type="Proteomes" id="UP001597389">
    <property type="component" value="Unassembled WGS sequence"/>
</dbReference>
<evidence type="ECO:0000313" key="2">
    <source>
        <dbReference type="EMBL" id="MFD2160433.1"/>
    </source>
</evidence>
<gene>
    <name evidence="2" type="ORF">ACFSW8_16130</name>
</gene>
<accession>A0ABW4ZES9</accession>
<protein>
    <submittedName>
        <fullName evidence="2">Amuc_1102 family pilus-like protein</fullName>
    </submittedName>
</protein>
<dbReference type="RefSeq" id="WP_377178768.1">
    <property type="nucleotide sequence ID" value="NZ_JBHUJB010000080.1"/>
</dbReference>
<dbReference type="InterPro" id="IPR049970">
    <property type="entry name" value="Amuc_1102-like"/>
</dbReference>
<reference evidence="3" key="1">
    <citation type="journal article" date="2019" name="Int. J. Syst. Evol. Microbiol.">
        <title>The Global Catalogue of Microorganisms (GCM) 10K type strain sequencing project: providing services to taxonomists for standard genome sequencing and annotation.</title>
        <authorList>
            <consortium name="The Broad Institute Genomics Platform"/>
            <consortium name="The Broad Institute Genome Sequencing Center for Infectious Disease"/>
            <person name="Wu L."/>
            <person name="Ma J."/>
        </authorList>
    </citation>
    <scope>NUCLEOTIDE SEQUENCE [LARGE SCALE GENOMIC DNA]</scope>
    <source>
        <strain evidence="3">CCUG 57942</strain>
    </source>
</reference>
<dbReference type="NCBIfam" id="NF042424">
    <property type="entry name" value="Amuc_1102_rel"/>
    <property type="match status" value="1"/>
</dbReference>
<dbReference type="EMBL" id="JBHUJB010000080">
    <property type="protein sequence ID" value="MFD2160433.1"/>
    <property type="molecule type" value="Genomic_DNA"/>
</dbReference>
<keyword evidence="3" id="KW-1185">Reference proteome</keyword>
<feature type="chain" id="PRO_5047541726" evidence="1">
    <location>
        <begin position="29"/>
        <end position="210"/>
    </location>
</feature>
<keyword evidence="1" id="KW-0732">Signal</keyword>
<organism evidence="2 3">
    <name type="scientific">Rubritalea tangerina</name>
    <dbReference type="NCBI Taxonomy" id="430798"/>
    <lineage>
        <taxon>Bacteria</taxon>
        <taxon>Pseudomonadati</taxon>
        <taxon>Verrucomicrobiota</taxon>
        <taxon>Verrucomicrobiia</taxon>
        <taxon>Verrucomicrobiales</taxon>
        <taxon>Rubritaleaceae</taxon>
        <taxon>Rubritalea</taxon>
    </lineage>
</organism>